<sequence>MTRPADFHARAIEVLHDANEAAWRESDPEEGVRHFTNATRGLLGDPDAVNQPGALKPGETQFVVSACFFIAPSRDHMIVFADNFGLGRARISVTDSRPGHTVQTKQAAVVPNTDVDPIFRQIIKTGRVGCSIYVPVMWKGEVIGMFNTASQARYIYDETDLRVQKLFAACAAAVWMGLGGPQRVAEVAESLGPWSA</sequence>
<dbReference type="EMBL" id="FMTP01000003">
    <property type="protein sequence ID" value="SCW68005.1"/>
    <property type="molecule type" value="Genomic_DNA"/>
</dbReference>
<dbReference type="STRING" id="177413.SAMN05660859_2183"/>
<organism evidence="2 3">
    <name type="scientific">Ancylobacter rudongensis</name>
    <dbReference type="NCBI Taxonomy" id="177413"/>
    <lineage>
        <taxon>Bacteria</taxon>
        <taxon>Pseudomonadati</taxon>
        <taxon>Pseudomonadota</taxon>
        <taxon>Alphaproteobacteria</taxon>
        <taxon>Hyphomicrobiales</taxon>
        <taxon>Xanthobacteraceae</taxon>
        <taxon>Ancylobacter</taxon>
    </lineage>
</organism>
<accession>A0A1G4SHF9</accession>
<dbReference type="Gene3D" id="3.30.450.40">
    <property type="match status" value="1"/>
</dbReference>
<keyword evidence="3" id="KW-1185">Reference proteome</keyword>
<gene>
    <name evidence="2" type="ORF">SAMN05660859_2183</name>
</gene>
<proteinExistence type="predicted"/>
<evidence type="ECO:0000259" key="1">
    <source>
        <dbReference type="Pfam" id="PF01590"/>
    </source>
</evidence>
<protein>
    <submittedName>
        <fullName evidence="2">GAF domain-containing protein</fullName>
    </submittedName>
</protein>
<dbReference type="InterPro" id="IPR003018">
    <property type="entry name" value="GAF"/>
</dbReference>
<evidence type="ECO:0000313" key="2">
    <source>
        <dbReference type="EMBL" id="SCW68005.1"/>
    </source>
</evidence>
<dbReference type="Pfam" id="PF01590">
    <property type="entry name" value="GAF"/>
    <property type="match status" value="1"/>
</dbReference>
<dbReference type="InterPro" id="IPR029016">
    <property type="entry name" value="GAF-like_dom_sf"/>
</dbReference>
<dbReference type="RefSeq" id="WP_091439210.1">
    <property type="nucleotide sequence ID" value="NZ_FMTP01000003.1"/>
</dbReference>
<reference evidence="3" key="1">
    <citation type="submission" date="2016-10" db="EMBL/GenBank/DDBJ databases">
        <authorList>
            <person name="Varghese N."/>
            <person name="Submissions S."/>
        </authorList>
    </citation>
    <scope>NUCLEOTIDE SEQUENCE [LARGE SCALE GENOMIC DNA]</scope>
    <source>
        <strain evidence="3">CGMCC 1.1761</strain>
    </source>
</reference>
<feature type="domain" description="GAF" evidence="1">
    <location>
        <begin position="64"/>
        <end position="172"/>
    </location>
</feature>
<dbReference type="SUPFAM" id="SSF55781">
    <property type="entry name" value="GAF domain-like"/>
    <property type="match status" value="1"/>
</dbReference>
<evidence type="ECO:0000313" key="3">
    <source>
        <dbReference type="Proteomes" id="UP000198889"/>
    </source>
</evidence>
<name>A0A1G4SHF9_9HYPH</name>
<dbReference type="Proteomes" id="UP000198889">
    <property type="component" value="Unassembled WGS sequence"/>
</dbReference>
<dbReference type="AlphaFoldDB" id="A0A1G4SHF9"/>